<dbReference type="Gene3D" id="2.60.40.1930">
    <property type="match status" value="1"/>
</dbReference>
<keyword evidence="5" id="KW-0675">Receptor</keyword>
<evidence type="ECO:0000256" key="2">
    <source>
        <dbReference type="PROSITE-ProRule" id="PRU01360"/>
    </source>
</evidence>
<dbReference type="PANTHER" id="PTHR30069">
    <property type="entry name" value="TONB-DEPENDENT OUTER MEMBRANE RECEPTOR"/>
    <property type="match status" value="1"/>
</dbReference>
<evidence type="ECO:0000313" key="6">
    <source>
        <dbReference type="Proteomes" id="UP001139193"/>
    </source>
</evidence>
<feature type="domain" description="TonB-dependent receptor plug" evidence="4">
    <location>
        <begin position="650"/>
        <end position="726"/>
    </location>
</feature>
<evidence type="ECO:0000313" key="5">
    <source>
        <dbReference type="EMBL" id="MCI1190085.1"/>
    </source>
</evidence>
<dbReference type="GO" id="GO:0009279">
    <property type="term" value="C:cell outer membrane"/>
    <property type="evidence" value="ECO:0007669"/>
    <property type="project" value="UniProtKB-SubCell"/>
</dbReference>
<dbReference type="AlphaFoldDB" id="A0A9X1VN09"/>
<keyword evidence="2" id="KW-0813">Transport</keyword>
<keyword evidence="1 3" id="KW-0732">Signal</keyword>
<accession>A0A9X1VN09</accession>
<sequence length="838" mass="88977">MPVARAKKILLLTTLAVAAGLSAFRLRPTDDSLLPRVARQLTDYLLAARQEKAYLHLDRPVYGTGETIWFSAYIVDAAQHQLDSLSQVLHVDLLSPEKRVVARRTLRLKGGRSSGDLLIADTLAPGTYVLRAYTNWMRNAGDEFVYSRRLSIWPASPVGPQEAAVPNAPTTPAGKARAAAAARPDVQFFAEGGDLIEGLPAVVAFKAMDASGRSLSVRGQLLNAQNTVLTTFASRHAGMGRFSLVPGASQRYRARVTLPDGSTADYPLPAAQPSGYSLHVVESGENFLVEARYRGPAGAAAPGPVQLLTQVRGVVAYPGPRPLVGDVPAAWRMPKKNYPAGIVHFTLFDAAGTPQAERLAFVPDEAAGLRVSITPDQPSYGAHAPVQLTVRVADAAGQPVAATLSVGVNDAALGALDPNAETIASNLLLTSDLTGYVESPGYYFRTPSATTAQHLDDLLLTQGWRRFVWKTVLAGQAPPVRFNPEQELSLVGQVVSEHGQRPIPNSQITFLQTRPAKNVTTATTGADGRFAFSGFPVGDTAVITLQGRRSQGGSNVLIMPDAGPVPAAQPLPTLPPLSAAPAAVSTLVRRSRQVQAAELDLHPERAMMRNINLANVAVTAKRQTVPADDPRRLYGASGGTVIDFANDPAMQNGANVLQKLQGRVAGLTISGNPPNMTVQIRGAGSPQFILDGQRVDLDIINNLSPNDIESVEVFKGAEAAIFGGSGGAIAIYTKRADPKYRSTDKALAPGIATVKLPGFYPAREFYSPRYSSLLTNPPADTRISTLYWNPELRTNAKGEAEVHFFTADGGGTFEAVAEGLGRGGQPGRGSNTFTVKGK</sequence>
<dbReference type="Proteomes" id="UP001139193">
    <property type="component" value="Unassembled WGS sequence"/>
</dbReference>
<comment type="caution">
    <text evidence="5">The sequence shown here is derived from an EMBL/GenBank/DDBJ whole genome shotgun (WGS) entry which is preliminary data.</text>
</comment>
<dbReference type="Pfam" id="PF07715">
    <property type="entry name" value="Plug"/>
    <property type="match status" value="1"/>
</dbReference>
<proteinExistence type="inferred from homology"/>
<gene>
    <name evidence="5" type="ORF">MON38_21890</name>
</gene>
<dbReference type="InterPro" id="IPR008969">
    <property type="entry name" value="CarboxyPept-like_regulatory"/>
</dbReference>
<keyword evidence="2" id="KW-0472">Membrane</keyword>
<dbReference type="EMBL" id="JALBGC010000007">
    <property type="protein sequence ID" value="MCI1190085.1"/>
    <property type="molecule type" value="Genomic_DNA"/>
</dbReference>
<evidence type="ECO:0000256" key="3">
    <source>
        <dbReference type="SAM" id="SignalP"/>
    </source>
</evidence>
<keyword evidence="2" id="KW-0998">Cell outer membrane</keyword>
<comment type="similarity">
    <text evidence="2">Belongs to the TonB-dependent receptor family.</text>
</comment>
<dbReference type="SUPFAM" id="SSF56935">
    <property type="entry name" value="Porins"/>
    <property type="match status" value="1"/>
</dbReference>
<keyword evidence="6" id="KW-1185">Reference proteome</keyword>
<protein>
    <submittedName>
        <fullName evidence="5">TonB-dependent receptor plug domain-containing protein</fullName>
    </submittedName>
</protein>
<feature type="chain" id="PRO_5040907352" evidence="3">
    <location>
        <begin position="19"/>
        <end position="838"/>
    </location>
</feature>
<name>A0A9X1VN09_9BACT</name>
<dbReference type="GO" id="GO:0015344">
    <property type="term" value="F:siderophore uptake transmembrane transporter activity"/>
    <property type="evidence" value="ECO:0007669"/>
    <property type="project" value="TreeGrafter"/>
</dbReference>
<feature type="signal peptide" evidence="3">
    <location>
        <begin position="1"/>
        <end position="18"/>
    </location>
</feature>
<dbReference type="InterPro" id="IPR037066">
    <property type="entry name" value="Plug_dom_sf"/>
</dbReference>
<comment type="subcellular location">
    <subcellularLocation>
        <location evidence="2">Cell outer membrane</location>
        <topology evidence="2">Multi-pass membrane protein</topology>
    </subcellularLocation>
</comment>
<dbReference type="Gene3D" id="2.170.130.10">
    <property type="entry name" value="TonB-dependent receptor, plug domain"/>
    <property type="match status" value="1"/>
</dbReference>
<dbReference type="InterPro" id="IPR039426">
    <property type="entry name" value="TonB-dep_rcpt-like"/>
</dbReference>
<evidence type="ECO:0000256" key="1">
    <source>
        <dbReference type="ARBA" id="ARBA00022729"/>
    </source>
</evidence>
<dbReference type="PROSITE" id="PS52016">
    <property type="entry name" value="TONB_DEPENDENT_REC_3"/>
    <property type="match status" value="1"/>
</dbReference>
<keyword evidence="2" id="KW-1134">Transmembrane beta strand</keyword>
<dbReference type="GO" id="GO:0044718">
    <property type="term" value="P:siderophore transmembrane transport"/>
    <property type="evidence" value="ECO:0007669"/>
    <property type="project" value="TreeGrafter"/>
</dbReference>
<dbReference type="RefSeq" id="WP_241938292.1">
    <property type="nucleotide sequence ID" value="NZ_JALBGC010000007.1"/>
</dbReference>
<reference evidence="5" key="1">
    <citation type="submission" date="2022-03" db="EMBL/GenBank/DDBJ databases">
        <title>Bacterial whole genome sequence for Hymenobacter sp. DH14.</title>
        <authorList>
            <person name="Le V."/>
        </authorList>
    </citation>
    <scope>NUCLEOTIDE SEQUENCE</scope>
    <source>
        <strain evidence="5">DH14</strain>
    </source>
</reference>
<evidence type="ECO:0000259" key="4">
    <source>
        <dbReference type="Pfam" id="PF07715"/>
    </source>
</evidence>
<dbReference type="SUPFAM" id="SSF49464">
    <property type="entry name" value="Carboxypeptidase regulatory domain-like"/>
    <property type="match status" value="1"/>
</dbReference>
<keyword evidence="2" id="KW-0812">Transmembrane</keyword>
<dbReference type="PANTHER" id="PTHR30069:SF29">
    <property type="entry name" value="HEMOGLOBIN AND HEMOGLOBIN-HAPTOGLOBIN-BINDING PROTEIN 1-RELATED"/>
    <property type="match status" value="1"/>
</dbReference>
<organism evidence="5 6">
    <name type="scientific">Hymenobacter cyanobacteriorum</name>
    <dbReference type="NCBI Taxonomy" id="2926463"/>
    <lineage>
        <taxon>Bacteria</taxon>
        <taxon>Pseudomonadati</taxon>
        <taxon>Bacteroidota</taxon>
        <taxon>Cytophagia</taxon>
        <taxon>Cytophagales</taxon>
        <taxon>Hymenobacteraceae</taxon>
        <taxon>Hymenobacter</taxon>
    </lineage>
</organism>
<dbReference type="InterPro" id="IPR012910">
    <property type="entry name" value="Plug_dom"/>
</dbReference>